<dbReference type="Gene3D" id="3.40.50.1110">
    <property type="entry name" value="SGNH hydrolase"/>
    <property type="match status" value="1"/>
</dbReference>
<reference evidence="2" key="1">
    <citation type="submission" date="2021-01" db="UniProtKB">
        <authorList>
            <consortium name="EnsemblPlants"/>
        </authorList>
    </citation>
    <scope>IDENTIFICATION</scope>
</reference>
<evidence type="ECO:0008006" key="4">
    <source>
        <dbReference type="Google" id="ProtNLM"/>
    </source>
</evidence>
<dbReference type="GO" id="GO:0005576">
    <property type="term" value="C:extracellular region"/>
    <property type="evidence" value="ECO:0007669"/>
    <property type="project" value="TreeGrafter"/>
</dbReference>
<evidence type="ECO:0000313" key="2">
    <source>
        <dbReference type="EnsemblPlants" id="Kaladp0001s0042.1.v1.1"/>
    </source>
</evidence>
<accession>A0A7N0R827</accession>
<evidence type="ECO:0000313" key="3">
    <source>
        <dbReference type="Proteomes" id="UP000594263"/>
    </source>
</evidence>
<dbReference type="InterPro" id="IPR036514">
    <property type="entry name" value="SGNH_hydro_sf"/>
</dbReference>
<proteinExistence type="inferred from homology"/>
<dbReference type="Proteomes" id="UP000594263">
    <property type="component" value="Unplaced"/>
</dbReference>
<dbReference type="PANTHER" id="PTHR45642:SF135">
    <property type="entry name" value="GDSL ESTERASE_LIPASE EXL2"/>
    <property type="match status" value="1"/>
</dbReference>
<keyword evidence="3" id="KW-1185">Reference proteome</keyword>
<dbReference type="InterPro" id="IPR001087">
    <property type="entry name" value="GDSL"/>
</dbReference>
<dbReference type="EnsemblPlants" id="Kaladp0001s0042.1.v1.1">
    <property type="protein sequence ID" value="Kaladp0001s0042.1.v1.1"/>
    <property type="gene ID" value="Kaladp0001s0042.v1.1"/>
</dbReference>
<dbReference type="OMA" id="NTHYTES"/>
<dbReference type="InterPro" id="IPR050592">
    <property type="entry name" value="GDSL_lipolytic_enzyme"/>
</dbReference>
<evidence type="ECO:0000256" key="1">
    <source>
        <dbReference type="ARBA" id="ARBA00008668"/>
    </source>
</evidence>
<sequence length="142" mass="15593">MAMWVLNTHYTESNLKESCLPSQRTLAGGIERKCVEQYNQAAIMFNSKLSSVIDTFSDKHADAQAVVIDIYNPLMELIQNPVPNGFTVADKGCCGTGELEVVSLLSAKPPCSDASKYVFGDSFHPTQATYQLLVSRIFGGYF</sequence>
<dbReference type="GO" id="GO:0016788">
    <property type="term" value="F:hydrolase activity, acting on ester bonds"/>
    <property type="evidence" value="ECO:0007669"/>
    <property type="project" value="InterPro"/>
</dbReference>
<dbReference type="PANTHER" id="PTHR45642">
    <property type="entry name" value="GDSL ESTERASE/LIPASE EXL3"/>
    <property type="match status" value="1"/>
</dbReference>
<protein>
    <recommendedName>
        <fullName evidence="4">GDSL esterase/lipase</fullName>
    </recommendedName>
</protein>
<comment type="similarity">
    <text evidence="1">Belongs to the 'GDSL' lipolytic enzyme family.</text>
</comment>
<dbReference type="Gramene" id="Kaladp0001s0042.1.v1.1">
    <property type="protein sequence ID" value="Kaladp0001s0042.1.v1.1"/>
    <property type="gene ID" value="Kaladp0001s0042.v1.1"/>
</dbReference>
<dbReference type="AlphaFoldDB" id="A0A7N0R827"/>
<name>A0A7N0R827_KALFE</name>
<organism evidence="2 3">
    <name type="scientific">Kalanchoe fedtschenkoi</name>
    <name type="common">Lavender scallops</name>
    <name type="synonym">South American air plant</name>
    <dbReference type="NCBI Taxonomy" id="63787"/>
    <lineage>
        <taxon>Eukaryota</taxon>
        <taxon>Viridiplantae</taxon>
        <taxon>Streptophyta</taxon>
        <taxon>Embryophyta</taxon>
        <taxon>Tracheophyta</taxon>
        <taxon>Spermatophyta</taxon>
        <taxon>Magnoliopsida</taxon>
        <taxon>eudicotyledons</taxon>
        <taxon>Gunneridae</taxon>
        <taxon>Pentapetalae</taxon>
        <taxon>Saxifragales</taxon>
        <taxon>Crassulaceae</taxon>
        <taxon>Kalanchoe</taxon>
    </lineage>
</organism>
<dbReference type="Pfam" id="PF00657">
    <property type="entry name" value="Lipase_GDSL"/>
    <property type="match status" value="1"/>
</dbReference>